<evidence type="ECO:0000259" key="2">
    <source>
        <dbReference type="Pfam" id="PF02771"/>
    </source>
</evidence>
<dbReference type="InterPro" id="IPR009100">
    <property type="entry name" value="AcylCoA_DH/oxidase_NM_dom_sf"/>
</dbReference>
<evidence type="ECO:0000256" key="1">
    <source>
        <dbReference type="ARBA" id="ARBA00023002"/>
    </source>
</evidence>
<dbReference type="Pfam" id="PF02771">
    <property type="entry name" value="Acyl-CoA_dh_N"/>
    <property type="match status" value="1"/>
</dbReference>
<feature type="domain" description="Acyl-CoA dehydrogenase/oxidase N-terminal" evidence="2">
    <location>
        <begin position="13"/>
        <end position="105"/>
    </location>
</feature>
<dbReference type="Gene3D" id="1.20.140.10">
    <property type="entry name" value="Butyryl-CoA Dehydrogenase, subunit A, domain 3"/>
    <property type="match status" value="1"/>
</dbReference>
<keyword evidence="1" id="KW-0560">Oxidoreductase</keyword>
<dbReference type="InterPro" id="IPR046373">
    <property type="entry name" value="Acyl-CoA_Oxase/DH_mid-dom_sf"/>
</dbReference>
<dbReference type="Pfam" id="PF08028">
    <property type="entry name" value="Acyl-CoA_dh_2"/>
    <property type="match status" value="1"/>
</dbReference>
<name>A0A7W9LY01_9PSEU</name>
<proteinExistence type="predicted"/>
<sequence length="387" mass="41374">MSRDDELGELVAVLAQEADQVDREAHFPRRGIAALRERGLFGLMVPEEYGGLGGGLAEFTRTAAGLGSGCLSTALIWAMHCQQVDTVVRFGSERLRGEVLPRVARDGLYLASVTTERGKGGHLLSADSALTADGNEIVVDRDAPVVTGGAHADGYLLTARNAPGAAATETTLVYAHRSQVATEETGGWDTLGMRGTESVALRITGRVPDWQVVGPPGGFREVAVESMIPVGHLGWAACWLGAANGAFTGVMNAVRKRDPAIRVNLASDLARERIGRIRVDLELVGAYLDRARAEVESARATGRTLDRPPVQVTINSLKLAASELSFRAVDGLVQLTGLSVGYRKDSPIPLERIYRDLRSASLNYANDRLWTSVGEHSVLDRGAGLTR</sequence>
<dbReference type="SUPFAM" id="SSF56645">
    <property type="entry name" value="Acyl-CoA dehydrogenase NM domain-like"/>
    <property type="match status" value="1"/>
</dbReference>
<dbReference type="Gene3D" id="1.10.540.10">
    <property type="entry name" value="Acyl-CoA dehydrogenase/oxidase, N-terminal domain"/>
    <property type="match status" value="1"/>
</dbReference>
<dbReference type="PIRSF" id="PIRSF016578">
    <property type="entry name" value="HsaA"/>
    <property type="match status" value="1"/>
</dbReference>
<dbReference type="Proteomes" id="UP000552097">
    <property type="component" value="Unassembled WGS sequence"/>
</dbReference>
<dbReference type="GO" id="GO:0003995">
    <property type="term" value="F:acyl-CoA dehydrogenase activity"/>
    <property type="evidence" value="ECO:0007669"/>
    <property type="project" value="TreeGrafter"/>
</dbReference>
<dbReference type="PANTHER" id="PTHR43884:SF12">
    <property type="entry name" value="ISOVALERYL-COA DEHYDROGENASE, MITOCHONDRIAL-RELATED"/>
    <property type="match status" value="1"/>
</dbReference>
<evidence type="ECO:0000259" key="3">
    <source>
        <dbReference type="Pfam" id="PF08028"/>
    </source>
</evidence>
<dbReference type="InterPro" id="IPR013107">
    <property type="entry name" value="Acyl-CoA_DH_C"/>
</dbReference>
<dbReference type="InterPro" id="IPR037069">
    <property type="entry name" value="AcylCoA_DH/ox_N_sf"/>
</dbReference>
<gene>
    <name evidence="4" type="ORF">F4560_000044</name>
</gene>
<comment type="caution">
    <text evidence="4">The sequence shown here is derived from an EMBL/GenBank/DDBJ whole genome shotgun (WGS) entry which is preliminary data.</text>
</comment>
<evidence type="ECO:0000313" key="5">
    <source>
        <dbReference type="Proteomes" id="UP000552097"/>
    </source>
</evidence>
<evidence type="ECO:0000313" key="4">
    <source>
        <dbReference type="EMBL" id="MBB5800276.1"/>
    </source>
</evidence>
<dbReference type="InterPro" id="IPR036250">
    <property type="entry name" value="AcylCo_DH-like_C"/>
</dbReference>
<dbReference type="RefSeq" id="WP_184914516.1">
    <property type="nucleotide sequence ID" value="NZ_JACHMO010000001.1"/>
</dbReference>
<dbReference type="PANTHER" id="PTHR43884">
    <property type="entry name" value="ACYL-COA DEHYDROGENASE"/>
    <property type="match status" value="1"/>
</dbReference>
<feature type="domain" description="Acyl-CoA dehydrogenase C-terminal" evidence="3">
    <location>
        <begin position="234"/>
        <end position="360"/>
    </location>
</feature>
<protein>
    <submittedName>
        <fullName evidence="4">Alkylation response protein AidB-like acyl-CoA dehydrogenase</fullName>
    </submittedName>
</protein>
<dbReference type="SUPFAM" id="SSF47203">
    <property type="entry name" value="Acyl-CoA dehydrogenase C-terminal domain-like"/>
    <property type="match status" value="1"/>
</dbReference>
<organism evidence="4 5">
    <name type="scientific">Saccharothrix ecbatanensis</name>
    <dbReference type="NCBI Taxonomy" id="1105145"/>
    <lineage>
        <taxon>Bacteria</taxon>
        <taxon>Bacillati</taxon>
        <taxon>Actinomycetota</taxon>
        <taxon>Actinomycetes</taxon>
        <taxon>Pseudonocardiales</taxon>
        <taxon>Pseudonocardiaceae</taxon>
        <taxon>Saccharothrix</taxon>
    </lineage>
</organism>
<dbReference type="InterPro" id="IPR013786">
    <property type="entry name" value="AcylCoA_DH/ox_N"/>
</dbReference>
<accession>A0A7W9LY01</accession>
<dbReference type="GO" id="GO:0050660">
    <property type="term" value="F:flavin adenine dinucleotide binding"/>
    <property type="evidence" value="ECO:0007669"/>
    <property type="project" value="InterPro"/>
</dbReference>
<dbReference type="AlphaFoldDB" id="A0A7W9LY01"/>
<reference evidence="4 5" key="1">
    <citation type="submission" date="2020-08" db="EMBL/GenBank/DDBJ databases">
        <title>Sequencing the genomes of 1000 actinobacteria strains.</title>
        <authorList>
            <person name="Klenk H.-P."/>
        </authorList>
    </citation>
    <scope>NUCLEOTIDE SEQUENCE [LARGE SCALE GENOMIC DNA]</scope>
    <source>
        <strain evidence="4 5">DSM 45486</strain>
    </source>
</reference>
<dbReference type="EMBL" id="JACHMO010000001">
    <property type="protein sequence ID" value="MBB5800276.1"/>
    <property type="molecule type" value="Genomic_DNA"/>
</dbReference>
<dbReference type="Gene3D" id="2.40.110.10">
    <property type="entry name" value="Butyryl-CoA Dehydrogenase, subunit A, domain 2"/>
    <property type="match status" value="1"/>
</dbReference>
<keyword evidence="5" id="KW-1185">Reference proteome</keyword>